<dbReference type="AlphaFoldDB" id="A0A7S3TYA6"/>
<organism evidence="1">
    <name type="scientific">Emiliania huxleyi</name>
    <name type="common">Coccolithophore</name>
    <name type="synonym">Pontosphaera huxleyi</name>
    <dbReference type="NCBI Taxonomy" id="2903"/>
    <lineage>
        <taxon>Eukaryota</taxon>
        <taxon>Haptista</taxon>
        <taxon>Haptophyta</taxon>
        <taxon>Prymnesiophyceae</taxon>
        <taxon>Isochrysidales</taxon>
        <taxon>Noelaerhabdaceae</taxon>
        <taxon>Emiliania</taxon>
    </lineage>
</organism>
<evidence type="ECO:0000313" key="1">
    <source>
        <dbReference type="EMBL" id="CAE0596412.1"/>
    </source>
</evidence>
<sequence length="318" mass="35956">MGALALPGEPPLALISTCCGASTFAYDFTKVLMEAAGVPLIQTEKELNKKQPMRTALESLNLTADISVPEGLAALYQESRRRSKYLLFVGEARNDRWLSYLQPEFTASLAQLRARTVLLYRNPLDLFLCRVNDCFEHSGVAEPVFRNGTRSRLCFARRKAREPQLVRILDFAKVEEQLHRDAFKMHTGLNEYLLAHGLGEDHAIPMFAVEELAAFEYEETAGALTDLAINQWRLLLNTFGVTLRPQAIQTEMQRVVSRMGPRVDVPYSDRLWLESDNAAYVAGVKRLVDRFGYRRPSENATLLDWSGAHSSWEEQSLS</sequence>
<dbReference type="EMBL" id="HBIR01058595">
    <property type="protein sequence ID" value="CAE0596412.1"/>
    <property type="molecule type" value="Transcribed_RNA"/>
</dbReference>
<protein>
    <recommendedName>
        <fullName evidence="2">Sulfotransferase domain-containing protein</fullName>
    </recommendedName>
</protein>
<evidence type="ECO:0008006" key="2">
    <source>
        <dbReference type="Google" id="ProtNLM"/>
    </source>
</evidence>
<reference evidence="1" key="1">
    <citation type="submission" date="2021-01" db="EMBL/GenBank/DDBJ databases">
        <authorList>
            <person name="Corre E."/>
            <person name="Pelletier E."/>
            <person name="Niang G."/>
            <person name="Scheremetjew M."/>
            <person name="Finn R."/>
            <person name="Kale V."/>
            <person name="Holt S."/>
            <person name="Cochrane G."/>
            <person name="Meng A."/>
            <person name="Brown T."/>
            <person name="Cohen L."/>
        </authorList>
    </citation>
    <scope>NUCLEOTIDE SEQUENCE</scope>
    <source>
        <strain evidence="1">379</strain>
    </source>
</reference>
<accession>A0A7S3TYA6</accession>
<gene>
    <name evidence="1" type="ORF">EHUX00137_LOCUS45550</name>
</gene>
<proteinExistence type="predicted"/>
<name>A0A7S3TYA6_EMIHU</name>